<dbReference type="EMBL" id="KN838549">
    <property type="protein sequence ID" value="KIK07163.1"/>
    <property type="molecule type" value="Genomic_DNA"/>
</dbReference>
<organism evidence="1 2">
    <name type="scientific">Laccaria amethystina LaAM-08-1</name>
    <dbReference type="NCBI Taxonomy" id="1095629"/>
    <lineage>
        <taxon>Eukaryota</taxon>
        <taxon>Fungi</taxon>
        <taxon>Dikarya</taxon>
        <taxon>Basidiomycota</taxon>
        <taxon>Agaricomycotina</taxon>
        <taxon>Agaricomycetes</taxon>
        <taxon>Agaricomycetidae</taxon>
        <taxon>Agaricales</taxon>
        <taxon>Agaricineae</taxon>
        <taxon>Hydnangiaceae</taxon>
        <taxon>Laccaria</taxon>
    </lineage>
</organism>
<dbReference type="Proteomes" id="UP000054477">
    <property type="component" value="Unassembled WGS sequence"/>
</dbReference>
<keyword evidence="2" id="KW-1185">Reference proteome</keyword>
<reference evidence="2" key="2">
    <citation type="submission" date="2015-01" db="EMBL/GenBank/DDBJ databases">
        <title>Evolutionary Origins and Diversification of the Mycorrhizal Mutualists.</title>
        <authorList>
            <consortium name="DOE Joint Genome Institute"/>
            <consortium name="Mycorrhizal Genomics Consortium"/>
            <person name="Kohler A."/>
            <person name="Kuo A."/>
            <person name="Nagy L.G."/>
            <person name="Floudas D."/>
            <person name="Copeland A."/>
            <person name="Barry K.W."/>
            <person name="Cichocki N."/>
            <person name="Veneault-Fourrey C."/>
            <person name="LaButti K."/>
            <person name="Lindquist E.A."/>
            <person name="Lipzen A."/>
            <person name="Lundell T."/>
            <person name="Morin E."/>
            <person name="Murat C."/>
            <person name="Riley R."/>
            <person name="Ohm R."/>
            <person name="Sun H."/>
            <person name="Tunlid A."/>
            <person name="Henrissat B."/>
            <person name="Grigoriev I.V."/>
            <person name="Hibbett D.S."/>
            <person name="Martin F."/>
        </authorList>
    </citation>
    <scope>NUCLEOTIDE SEQUENCE [LARGE SCALE GENOMIC DNA]</scope>
    <source>
        <strain evidence="2">LaAM-08-1</strain>
    </source>
</reference>
<dbReference type="HOGENOM" id="CLU_2237013_0_0_1"/>
<name>A0A0C9YGK0_9AGAR</name>
<dbReference type="AlphaFoldDB" id="A0A0C9YGK0"/>
<gene>
    <name evidence="1" type="ORF">K443DRAFT_673721</name>
</gene>
<evidence type="ECO:0000313" key="1">
    <source>
        <dbReference type="EMBL" id="KIK07163.1"/>
    </source>
</evidence>
<evidence type="ECO:0000313" key="2">
    <source>
        <dbReference type="Proteomes" id="UP000054477"/>
    </source>
</evidence>
<accession>A0A0C9YGK0</accession>
<proteinExistence type="predicted"/>
<protein>
    <submittedName>
        <fullName evidence="1">Uncharacterized protein</fullName>
    </submittedName>
</protein>
<reference evidence="1 2" key="1">
    <citation type="submission" date="2014-04" db="EMBL/GenBank/DDBJ databases">
        <authorList>
            <consortium name="DOE Joint Genome Institute"/>
            <person name="Kuo A."/>
            <person name="Kohler A."/>
            <person name="Nagy L.G."/>
            <person name="Floudas D."/>
            <person name="Copeland A."/>
            <person name="Barry K.W."/>
            <person name="Cichocki N."/>
            <person name="Veneault-Fourrey C."/>
            <person name="LaButti K."/>
            <person name="Lindquist E.A."/>
            <person name="Lipzen A."/>
            <person name="Lundell T."/>
            <person name="Morin E."/>
            <person name="Murat C."/>
            <person name="Sun H."/>
            <person name="Tunlid A."/>
            <person name="Henrissat B."/>
            <person name="Grigoriev I.V."/>
            <person name="Hibbett D.S."/>
            <person name="Martin F."/>
            <person name="Nordberg H.P."/>
            <person name="Cantor M.N."/>
            <person name="Hua S.X."/>
        </authorList>
    </citation>
    <scope>NUCLEOTIDE SEQUENCE [LARGE SCALE GENOMIC DNA]</scope>
    <source>
        <strain evidence="1 2">LaAM-08-1</strain>
    </source>
</reference>
<sequence length="105" mass="11785">MSAHTPSWACHTILNRDRDDETAYLTVACKVHSPVFRRKKARGKTAKTSRHLSLLNSSDQYDAYEAEQFAVHLRSGLVAVTILSATCSRCFTFKSAKELLIGIER</sequence>